<name>A0A8T2BPE3_ARASU</name>
<dbReference type="EMBL" id="JAEFBJ010000007">
    <property type="protein sequence ID" value="KAG7587643.1"/>
    <property type="molecule type" value="Genomic_DNA"/>
</dbReference>
<proteinExistence type="predicted"/>
<dbReference type="InterPro" id="IPR001810">
    <property type="entry name" value="F-box_dom"/>
</dbReference>
<dbReference type="GO" id="GO:0046872">
    <property type="term" value="F:metal ion binding"/>
    <property type="evidence" value="ECO:0007669"/>
    <property type="project" value="UniProtKB-KW"/>
</dbReference>
<evidence type="ECO:0000259" key="3">
    <source>
        <dbReference type="PROSITE" id="PS50181"/>
    </source>
</evidence>
<dbReference type="OrthoDB" id="612216at2759"/>
<dbReference type="InterPro" id="IPR054734">
    <property type="entry name" value="PqqF-like_C_4"/>
</dbReference>
<evidence type="ECO:0000313" key="4">
    <source>
        <dbReference type="EMBL" id="KAG7587643.1"/>
    </source>
</evidence>
<dbReference type="Proteomes" id="UP000694251">
    <property type="component" value="Chromosome 7"/>
</dbReference>
<gene>
    <name evidence="4" type="ORF">ISN44_As07g000240</name>
</gene>
<dbReference type="Pfam" id="PF24758">
    <property type="entry name" value="LRR_At5g56370"/>
    <property type="match status" value="1"/>
</dbReference>
<keyword evidence="1" id="KW-0479">Metal-binding</keyword>
<dbReference type="PANTHER" id="PTHR31293">
    <property type="entry name" value="RNI-LIKE SUPERFAMILY PROTEIN"/>
    <property type="match status" value="1"/>
</dbReference>
<evidence type="ECO:0000256" key="1">
    <source>
        <dbReference type="ARBA" id="ARBA00022723"/>
    </source>
</evidence>
<dbReference type="PROSITE" id="PS50181">
    <property type="entry name" value="FBOX"/>
    <property type="match status" value="1"/>
</dbReference>
<protein>
    <submittedName>
        <fullName evidence="4">F-box domain</fullName>
    </submittedName>
</protein>
<dbReference type="InterPro" id="IPR055411">
    <property type="entry name" value="LRR_FXL15/At3g58940/PEG3-like"/>
</dbReference>
<dbReference type="PANTHER" id="PTHR31293:SF27">
    <property type="entry name" value="BNACNNG35480D PROTEIN"/>
    <property type="match status" value="1"/>
</dbReference>
<dbReference type="AlphaFoldDB" id="A0A8T2BPE3"/>
<sequence length="1054" mass="120922">MLKGPTKHALSLDFLYGFGEQAEVEEILKNLTPHNMRVDFFSKPFMDEEFQTVPYFHAKYKVEEIPAHYIDRWQNNDIGDPSLSLPPLNEFMPSLFFEEIKLISLRDEDDVDGDTRFDICLNEVSSKLFHREDRSALLSNTSFNLYINVSDIKAHMRALIIIEMIKDDLSAILFKAFKEKFKDYISEIWKRIKSFIPKEEFFENIMDKMQREFTSWDFVQQASTLLSDVLIEGKKNVLTLGTPLQINAKPKTESETNSLAKVFFQMSCKEDDSGRETAFLVILKATIEVYLYRELRQKERLGYEIGCGVHLNYGMRGFFVYVVSTIRQPKYLLERIYAFIGTVGEFLLDDETLTCLLQGFQCSKCDKFIKSKDEKHFRIIETPEMVKLEMDHHRDYFNLQSLYSNLLFDESSEETQLACVQMLRGKAAHIQNDLFDILSVRLTSRPNVVRNFAEAVLGVETEQLVRKMVPVVLPKLLVYWQENAQAANTLIELANRKKEILAPLSFCYTKRAASSLLRFACDSMDPRDFISDLPDEILGKILSLLATKLVVSTTVLSKRWRNLLFLVDNFDLEDSSTSGFSAFLEQTVARFNTYPIKRLSLNGRHYASSRADRWIRTALQRGCLELHLRSQYLDIGTLSINTLVKLTLSARIYLQGRVPHAGSVFFPALKTLSLGSVVANKDMYEWLISGCPVLEDLFIRDGCDGPQTWKRSVFSKSLKRLTVYFHHPMSVRAYEDIVLFKTPSLEFLDYSAFVSQGYTIVNRMASLVEARLDLRLWVSTVSYDSDYDDKDFDVYRPYDVFGNVTSLVAGIRKVETLHLSPDSLEAFFFCCNYMPVFNNLRNLSLESDEEKGWQALPLLLNNSLHLHTLSIKGLVHRVTSRCGDVCPCIREKKSGMCCLSACRIKVLEIKGSDVIQQLRRCSSDVIQQLRRCSSGVLLLLLLHLPLKLTIKACISKDISLLFFFFYSHYTVLAYTRTIYPVPHNSQCVLPEEIMQLFAYPPDYEVKQGRRQETRFPSVGEHRGRGRKKRSHGSSGLGVDGDDGDDDGDDAGDQG</sequence>
<comment type="caution">
    <text evidence="4">The sequence shown here is derived from an EMBL/GenBank/DDBJ whole genome shotgun (WGS) entry which is preliminary data.</text>
</comment>
<accession>A0A8T2BPE3</accession>
<dbReference type="InterPro" id="IPR055294">
    <property type="entry name" value="FBL60-like"/>
</dbReference>
<dbReference type="InterPro" id="IPR053781">
    <property type="entry name" value="F-box_AtFBL13-like"/>
</dbReference>
<reference evidence="4 5" key="1">
    <citation type="submission" date="2020-12" db="EMBL/GenBank/DDBJ databases">
        <title>Concerted genomic and epigenomic changes stabilize Arabidopsis allopolyploids.</title>
        <authorList>
            <person name="Chen Z."/>
        </authorList>
    </citation>
    <scope>NUCLEOTIDE SEQUENCE [LARGE SCALE GENOMIC DNA]</scope>
    <source>
        <strain evidence="4">As9502</strain>
        <tissue evidence="4">Leaf</tissue>
    </source>
</reference>
<feature type="domain" description="F-box" evidence="3">
    <location>
        <begin position="527"/>
        <end position="564"/>
    </location>
</feature>
<organism evidence="4 5">
    <name type="scientific">Arabidopsis suecica</name>
    <name type="common">Swedish thale-cress</name>
    <name type="synonym">Cardaminopsis suecica</name>
    <dbReference type="NCBI Taxonomy" id="45249"/>
    <lineage>
        <taxon>Eukaryota</taxon>
        <taxon>Viridiplantae</taxon>
        <taxon>Streptophyta</taxon>
        <taxon>Embryophyta</taxon>
        <taxon>Tracheophyta</taxon>
        <taxon>Spermatophyta</taxon>
        <taxon>Magnoliopsida</taxon>
        <taxon>eudicotyledons</taxon>
        <taxon>Gunneridae</taxon>
        <taxon>Pentapetalae</taxon>
        <taxon>rosids</taxon>
        <taxon>malvids</taxon>
        <taxon>Brassicales</taxon>
        <taxon>Brassicaceae</taxon>
        <taxon>Camelineae</taxon>
        <taxon>Arabidopsis</taxon>
    </lineage>
</organism>
<dbReference type="CDD" id="cd22160">
    <property type="entry name" value="F-box_AtFBL13-like"/>
    <property type="match status" value="1"/>
</dbReference>
<evidence type="ECO:0000256" key="2">
    <source>
        <dbReference type="SAM" id="MobiDB-lite"/>
    </source>
</evidence>
<keyword evidence="5" id="KW-1185">Reference proteome</keyword>
<dbReference type="Pfam" id="PF16187">
    <property type="entry name" value="Peptidase_M16_M"/>
    <property type="match status" value="1"/>
</dbReference>
<dbReference type="Pfam" id="PF22456">
    <property type="entry name" value="PqqF-like_C_4"/>
    <property type="match status" value="1"/>
</dbReference>
<dbReference type="Pfam" id="PF00646">
    <property type="entry name" value="F-box"/>
    <property type="match status" value="1"/>
</dbReference>
<feature type="compositionally biased region" description="Acidic residues" evidence="2">
    <location>
        <begin position="1039"/>
        <end position="1054"/>
    </location>
</feature>
<dbReference type="InterPro" id="IPR032632">
    <property type="entry name" value="Peptidase_M16_M"/>
</dbReference>
<feature type="region of interest" description="Disordered" evidence="2">
    <location>
        <begin position="1007"/>
        <end position="1054"/>
    </location>
</feature>
<evidence type="ECO:0000313" key="5">
    <source>
        <dbReference type="Proteomes" id="UP000694251"/>
    </source>
</evidence>